<feature type="compositionally biased region" description="Low complexity" evidence="1">
    <location>
        <begin position="283"/>
        <end position="296"/>
    </location>
</feature>
<accession>A0A1Y2CK60</accession>
<evidence type="ECO:0008006" key="4">
    <source>
        <dbReference type="Google" id="ProtNLM"/>
    </source>
</evidence>
<sequence length="517" mass="56509">MEITRAIAARILASQLHPVLSHLSLSESEQPLVFHCRVCPQKSRNDAQVDAVFVFEDIRDASAFFGFEWIGEFKVFATLAEVQCFLQRDGCLAVDVATGEFRETDERDWDCVMALEDVSFVIGDVDWGRRECVHEWKVILSMTLSECSNTAVVEFFRARDCLRTKDCFHTLSYSVPAAEETQASSECSVLEFTHFAQDVSPESSVASNDLWLGAINTSPSLTPYSNAVAISQTPLSPWPNTPTLSHLSSPASTKHSPNSPSLHYEFQLLKLDTSYIQKSRSFSTSSSSSVSSSLSSPCLESPLVRSPGSPTLPYQSSFQIPVSSKVMDINSPIDSLGREPIERSIPSQTEACGGEGIVLASARHLKKSAIPIDSEKQSSSGLQKSEVSELKPLDEKNFVMQDIAIGRDTRTSVMLKNVPNRFVASTLSQPKFKSSKVAVLVPAKIQGKQQFIDQFRNSPVLLEPAAYRPRLFHSNGTEKGQPMPFPKPDAGGMRARSDVLFSRVGAGSGVSASGGKP</sequence>
<comment type="caution">
    <text evidence="2">The sequence shown here is derived from an EMBL/GenBank/DDBJ whole genome shotgun (WGS) entry which is preliminary data.</text>
</comment>
<reference evidence="2 3" key="1">
    <citation type="submission" date="2016-07" db="EMBL/GenBank/DDBJ databases">
        <title>Pervasive Adenine N6-methylation of Active Genes in Fungi.</title>
        <authorList>
            <consortium name="DOE Joint Genome Institute"/>
            <person name="Mondo S.J."/>
            <person name="Dannebaum R.O."/>
            <person name="Kuo R.C."/>
            <person name="Labutti K."/>
            <person name="Haridas S."/>
            <person name="Kuo A."/>
            <person name="Salamov A."/>
            <person name="Ahrendt S.R."/>
            <person name="Lipzen A."/>
            <person name="Sullivan W."/>
            <person name="Andreopoulos W.B."/>
            <person name="Clum A."/>
            <person name="Lindquist E."/>
            <person name="Daum C."/>
            <person name="Ramamoorthy G.K."/>
            <person name="Gryganskyi A."/>
            <person name="Culley D."/>
            <person name="Magnuson J.K."/>
            <person name="James T.Y."/>
            <person name="O'Malley M.A."/>
            <person name="Stajich J.E."/>
            <person name="Spatafora J.W."/>
            <person name="Visel A."/>
            <person name="Grigoriev I.V."/>
        </authorList>
    </citation>
    <scope>NUCLEOTIDE SEQUENCE [LARGE SCALE GENOMIC DNA]</scope>
    <source>
        <strain evidence="2 3">JEL800</strain>
    </source>
</reference>
<evidence type="ECO:0000256" key="1">
    <source>
        <dbReference type="SAM" id="MobiDB-lite"/>
    </source>
</evidence>
<organism evidence="2 3">
    <name type="scientific">Rhizoclosmatium globosum</name>
    <dbReference type="NCBI Taxonomy" id="329046"/>
    <lineage>
        <taxon>Eukaryota</taxon>
        <taxon>Fungi</taxon>
        <taxon>Fungi incertae sedis</taxon>
        <taxon>Chytridiomycota</taxon>
        <taxon>Chytridiomycota incertae sedis</taxon>
        <taxon>Chytridiomycetes</taxon>
        <taxon>Chytridiales</taxon>
        <taxon>Chytriomycetaceae</taxon>
        <taxon>Rhizoclosmatium</taxon>
    </lineage>
</organism>
<dbReference type="STRING" id="329046.A0A1Y2CK60"/>
<dbReference type="OrthoDB" id="417481at2759"/>
<proteinExistence type="predicted"/>
<protein>
    <recommendedName>
        <fullName evidence="4">Mei2-like C-terminal RNA recognition motif domain-containing protein</fullName>
    </recommendedName>
</protein>
<keyword evidence="3" id="KW-1185">Reference proteome</keyword>
<dbReference type="AlphaFoldDB" id="A0A1Y2CK60"/>
<gene>
    <name evidence="2" type="ORF">BCR33DRAFT_736170</name>
</gene>
<dbReference type="Proteomes" id="UP000193642">
    <property type="component" value="Unassembled WGS sequence"/>
</dbReference>
<feature type="region of interest" description="Disordered" evidence="1">
    <location>
        <begin position="283"/>
        <end position="302"/>
    </location>
</feature>
<feature type="region of interest" description="Disordered" evidence="1">
    <location>
        <begin position="472"/>
        <end position="498"/>
    </location>
</feature>
<evidence type="ECO:0000313" key="3">
    <source>
        <dbReference type="Proteomes" id="UP000193642"/>
    </source>
</evidence>
<name>A0A1Y2CK60_9FUNG</name>
<dbReference type="EMBL" id="MCGO01000014">
    <property type="protein sequence ID" value="ORY47347.1"/>
    <property type="molecule type" value="Genomic_DNA"/>
</dbReference>
<evidence type="ECO:0000313" key="2">
    <source>
        <dbReference type="EMBL" id="ORY47347.1"/>
    </source>
</evidence>